<name>A0AAD5RQR2_9PEZI</name>
<dbReference type="AlphaFoldDB" id="A0AAD5RQR2"/>
<evidence type="ECO:0000313" key="1">
    <source>
        <dbReference type="EMBL" id="KAJ2901649.1"/>
    </source>
</evidence>
<protein>
    <submittedName>
        <fullName evidence="1">Uncharacterized protein</fullName>
    </submittedName>
</protein>
<comment type="caution">
    <text evidence="1">The sequence shown here is derived from an EMBL/GenBank/DDBJ whole genome shotgun (WGS) entry which is preliminary data.</text>
</comment>
<sequence>MASAIYSVEVAKETLFKQGFLDWKDLAVGDGITEMEKRGFEFFSRNMAWTFANNTSSARTSYLSWNPSSATRPAFSHTA</sequence>
<proteinExistence type="predicted"/>
<dbReference type="EMBL" id="JAKWBI020000144">
    <property type="protein sequence ID" value="KAJ2901649.1"/>
    <property type="molecule type" value="Genomic_DNA"/>
</dbReference>
<keyword evidence="2" id="KW-1185">Reference proteome</keyword>
<dbReference type="Proteomes" id="UP001201980">
    <property type="component" value="Unassembled WGS sequence"/>
</dbReference>
<organism evidence="1 2">
    <name type="scientific">Zalerion maritima</name>
    <dbReference type="NCBI Taxonomy" id="339359"/>
    <lineage>
        <taxon>Eukaryota</taxon>
        <taxon>Fungi</taxon>
        <taxon>Dikarya</taxon>
        <taxon>Ascomycota</taxon>
        <taxon>Pezizomycotina</taxon>
        <taxon>Sordariomycetes</taxon>
        <taxon>Lulworthiomycetidae</taxon>
        <taxon>Lulworthiales</taxon>
        <taxon>Lulworthiaceae</taxon>
        <taxon>Zalerion</taxon>
    </lineage>
</organism>
<evidence type="ECO:0000313" key="2">
    <source>
        <dbReference type="Proteomes" id="UP001201980"/>
    </source>
</evidence>
<reference evidence="1" key="1">
    <citation type="submission" date="2022-07" db="EMBL/GenBank/DDBJ databases">
        <title>Draft genome sequence of Zalerion maritima ATCC 34329, a (micro)plastics degrading marine fungus.</title>
        <authorList>
            <person name="Paco A."/>
            <person name="Goncalves M.F.M."/>
            <person name="Rocha-Santos T.A.P."/>
            <person name="Alves A."/>
        </authorList>
    </citation>
    <scope>NUCLEOTIDE SEQUENCE</scope>
    <source>
        <strain evidence="1">ATCC 34329</strain>
    </source>
</reference>
<gene>
    <name evidence="1" type="ORF">MKZ38_001608</name>
</gene>
<accession>A0AAD5RQR2</accession>